<feature type="transmembrane region" description="Helical" evidence="5">
    <location>
        <begin position="77"/>
        <end position="95"/>
    </location>
</feature>
<name>E8LSE0_9VIBR</name>
<evidence type="ECO:0000256" key="2">
    <source>
        <dbReference type="ARBA" id="ARBA00022692"/>
    </source>
</evidence>
<dbReference type="STRING" id="945543.VIBR0546_15646"/>
<dbReference type="InterPro" id="IPR037185">
    <property type="entry name" value="EmrE-like"/>
</dbReference>
<evidence type="ECO:0000259" key="6">
    <source>
        <dbReference type="Pfam" id="PF00892"/>
    </source>
</evidence>
<proteinExistence type="predicted"/>
<evidence type="ECO:0000256" key="4">
    <source>
        <dbReference type="ARBA" id="ARBA00023136"/>
    </source>
</evidence>
<dbReference type="GO" id="GO:0016020">
    <property type="term" value="C:membrane"/>
    <property type="evidence" value="ECO:0007669"/>
    <property type="project" value="UniProtKB-SubCell"/>
</dbReference>
<keyword evidence="8" id="KW-1185">Reference proteome</keyword>
<evidence type="ECO:0000313" key="7">
    <source>
        <dbReference type="EMBL" id="EGA66387.1"/>
    </source>
</evidence>
<dbReference type="Proteomes" id="UP000004371">
    <property type="component" value="Unassembled WGS sequence"/>
</dbReference>
<dbReference type="Gene3D" id="1.10.3730.20">
    <property type="match status" value="1"/>
</dbReference>
<evidence type="ECO:0000256" key="3">
    <source>
        <dbReference type="ARBA" id="ARBA00022989"/>
    </source>
</evidence>
<comment type="subcellular location">
    <subcellularLocation>
        <location evidence="1">Membrane</location>
        <topology evidence="1">Multi-pass membrane protein</topology>
    </subcellularLocation>
</comment>
<dbReference type="EMBL" id="AEVS01000045">
    <property type="protein sequence ID" value="EGA66387.1"/>
    <property type="molecule type" value="Genomic_DNA"/>
</dbReference>
<evidence type="ECO:0000256" key="1">
    <source>
        <dbReference type="ARBA" id="ARBA00004141"/>
    </source>
</evidence>
<feature type="transmembrane region" description="Helical" evidence="5">
    <location>
        <begin position="102"/>
        <end position="118"/>
    </location>
</feature>
<dbReference type="PANTHER" id="PTHR22911">
    <property type="entry name" value="ACYL-MALONYL CONDENSING ENZYME-RELATED"/>
    <property type="match status" value="1"/>
</dbReference>
<feature type="transmembrane region" description="Helical" evidence="5">
    <location>
        <begin position="186"/>
        <end position="203"/>
    </location>
</feature>
<dbReference type="SUPFAM" id="SSF103481">
    <property type="entry name" value="Multidrug resistance efflux transporter EmrE"/>
    <property type="match status" value="2"/>
</dbReference>
<dbReference type="InterPro" id="IPR000620">
    <property type="entry name" value="EamA_dom"/>
</dbReference>
<dbReference type="Pfam" id="PF00892">
    <property type="entry name" value="EamA"/>
    <property type="match status" value="2"/>
</dbReference>
<evidence type="ECO:0000313" key="8">
    <source>
        <dbReference type="Proteomes" id="UP000004371"/>
    </source>
</evidence>
<feature type="transmembrane region" description="Helical" evidence="5">
    <location>
        <begin position="12"/>
        <end position="34"/>
    </location>
</feature>
<dbReference type="PANTHER" id="PTHR22911:SF6">
    <property type="entry name" value="SOLUTE CARRIER FAMILY 35 MEMBER G1"/>
    <property type="match status" value="1"/>
</dbReference>
<feature type="transmembrane region" description="Helical" evidence="5">
    <location>
        <begin position="55"/>
        <end position="71"/>
    </location>
</feature>
<dbReference type="AlphaFoldDB" id="E8LSE0"/>
<reference evidence="7 8" key="1">
    <citation type="journal article" date="2012" name="Int. J. Syst. Evol. Microbiol.">
        <title>Vibrio caribbeanicus sp. nov., isolated from the marine sponge Scleritoderma cyanea.</title>
        <authorList>
            <person name="Hoffmann M."/>
            <person name="Monday S.R."/>
            <person name="Allard M.W."/>
            <person name="Strain E.A."/>
            <person name="Whittaker P."/>
            <person name="Naum M."/>
            <person name="McCarthy P.J."/>
            <person name="Lopez J.V."/>
            <person name="Fischer M."/>
            <person name="Brown E.W."/>
        </authorList>
    </citation>
    <scope>NUCLEOTIDE SEQUENCE [LARGE SCALE GENOMIC DNA]</scope>
    <source>
        <strain evidence="7 8">LMG 20546</strain>
    </source>
</reference>
<organism evidence="7 8">
    <name type="scientific">Vibrio brasiliensis LMG 20546</name>
    <dbReference type="NCBI Taxonomy" id="945543"/>
    <lineage>
        <taxon>Bacteria</taxon>
        <taxon>Pseudomonadati</taxon>
        <taxon>Pseudomonadota</taxon>
        <taxon>Gammaproteobacteria</taxon>
        <taxon>Vibrionales</taxon>
        <taxon>Vibrionaceae</taxon>
        <taxon>Vibrio</taxon>
        <taxon>Vibrio oreintalis group</taxon>
    </lineage>
</organism>
<accession>E8LSE0</accession>
<protein>
    <submittedName>
        <fullName evidence="7">Membrane protein</fullName>
    </submittedName>
</protein>
<keyword evidence="4 5" id="KW-0472">Membrane</keyword>
<dbReference type="eggNOG" id="COG0697">
    <property type="taxonomic scope" value="Bacteria"/>
</dbReference>
<feature type="transmembrane region" description="Helical" evidence="5">
    <location>
        <begin position="215"/>
        <end position="234"/>
    </location>
</feature>
<feature type="transmembrane region" description="Helical" evidence="5">
    <location>
        <begin position="124"/>
        <end position="142"/>
    </location>
</feature>
<feature type="domain" description="EamA" evidence="6">
    <location>
        <begin position="128"/>
        <end position="256"/>
    </location>
</feature>
<gene>
    <name evidence="7" type="ORF">VIBR0546_15646</name>
</gene>
<sequence length="274" mass="30066">MAIGARELSGEIGTFQVLFFRGVIALTVISAVIFATGQQHLLRTQRLKLHTIRNLFHFAGQYGWFVGIGLLPLAQVFALEFTVPLWTAVIAALFLGEQLTKRNLIAILLGFLGVLIIVRPGIEIVSPAALIVLASAVCYAVSHSSTKSLARSEHPLTILFLMCFIQLPVGFTLALPEWQLPQGTQWLWLAIIGVTALTAHYCMTKAMQHADVSIVVTMDFLRLPVIALVGVFLYQEEFQLALLVGALLMLVGNLFNLYPSNNKAPSQPRTEADN</sequence>
<feature type="domain" description="EamA" evidence="6">
    <location>
        <begin position="4"/>
        <end position="118"/>
    </location>
</feature>
<keyword evidence="2 5" id="KW-0812">Transmembrane</keyword>
<feature type="transmembrane region" description="Helical" evidence="5">
    <location>
        <begin position="240"/>
        <end position="259"/>
    </location>
</feature>
<comment type="caution">
    <text evidence="7">The sequence shown here is derived from an EMBL/GenBank/DDBJ whole genome shotgun (WGS) entry which is preliminary data.</text>
</comment>
<evidence type="ECO:0000256" key="5">
    <source>
        <dbReference type="SAM" id="Phobius"/>
    </source>
</evidence>
<keyword evidence="3 5" id="KW-1133">Transmembrane helix</keyword>
<feature type="transmembrane region" description="Helical" evidence="5">
    <location>
        <begin position="154"/>
        <end position="174"/>
    </location>
</feature>